<feature type="region of interest" description="Disordered" evidence="1">
    <location>
        <begin position="20"/>
        <end position="44"/>
    </location>
</feature>
<organism evidence="2">
    <name type="scientific">Ailuropoda melanoleuca</name>
    <name type="common">Giant panda</name>
    <dbReference type="NCBI Taxonomy" id="9646"/>
    <lineage>
        <taxon>Eukaryota</taxon>
        <taxon>Metazoa</taxon>
        <taxon>Chordata</taxon>
        <taxon>Craniata</taxon>
        <taxon>Vertebrata</taxon>
        <taxon>Euteleostomi</taxon>
        <taxon>Mammalia</taxon>
        <taxon>Eutheria</taxon>
        <taxon>Laurasiatheria</taxon>
        <taxon>Carnivora</taxon>
        <taxon>Caniformia</taxon>
        <taxon>Ursidae</taxon>
        <taxon>Ailuropoda</taxon>
    </lineage>
</organism>
<evidence type="ECO:0000256" key="1">
    <source>
        <dbReference type="SAM" id="MobiDB-lite"/>
    </source>
</evidence>
<protein>
    <submittedName>
        <fullName evidence="2">Uncharacterized protein</fullName>
    </submittedName>
</protein>
<proteinExistence type="predicted"/>
<evidence type="ECO:0000313" key="2">
    <source>
        <dbReference type="EMBL" id="EFB22794.1"/>
    </source>
</evidence>
<dbReference type="PANTHER" id="PTHR47226:SF3">
    <property type="entry name" value="C2 CALCIUM-DEPENDENT DOMAIN-CONTAINING PROTEIN 4A"/>
    <property type="match status" value="1"/>
</dbReference>
<dbReference type="AlphaFoldDB" id="D2HSC4"/>
<feature type="compositionally biased region" description="Basic and acidic residues" evidence="1">
    <location>
        <begin position="21"/>
        <end position="30"/>
    </location>
</feature>
<feature type="region of interest" description="Disordered" evidence="1">
    <location>
        <begin position="80"/>
        <end position="116"/>
    </location>
</feature>
<reference evidence="2" key="1">
    <citation type="journal article" date="2010" name="Nature">
        <title>The sequence and de novo assembly of the giant panda genome.</title>
        <authorList>
            <person name="Li R."/>
            <person name="Fan W."/>
            <person name="Tian G."/>
            <person name="Zhu H."/>
            <person name="He L."/>
            <person name="Cai J."/>
            <person name="Huang Q."/>
            <person name="Cai Q."/>
            <person name="Li B."/>
            <person name="Bai Y."/>
            <person name="Zhang Z."/>
            <person name="Zhang Y."/>
            <person name="Wang W."/>
            <person name="Li J."/>
            <person name="Wei F."/>
            <person name="Li H."/>
            <person name="Jian M."/>
            <person name="Li J."/>
            <person name="Zhang Z."/>
            <person name="Nielsen R."/>
            <person name="Li D."/>
            <person name="Gu W."/>
            <person name="Yang Z."/>
            <person name="Xuan Z."/>
            <person name="Ryder O.A."/>
            <person name="Leung F.C."/>
            <person name="Zhou Y."/>
            <person name="Cao J."/>
            <person name="Sun X."/>
            <person name="Fu Y."/>
            <person name="Fang X."/>
            <person name="Guo X."/>
            <person name="Wang B."/>
            <person name="Hou R."/>
            <person name="Shen F."/>
            <person name="Mu B."/>
            <person name="Ni P."/>
            <person name="Lin R."/>
            <person name="Qian W."/>
            <person name="Wang G."/>
            <person name="Yu C."/>
            <person name="Nie W."/>
            <person name="Wang J."/>
            <person name="Wu Z."/>
            <person name="Liang H."/>
            <person name="Min J."/>
            <person name="Wu Q."/>
            <person name="Cheng S."/>
            <person name="Ruan J."/>
            <person name="Wang M."/>
            <person name="Shi Z."/>
            <person name="Wen M."/>
            <person name="Liu B."/>
            <person name="Ren X."/>
            <person name="Zheng H."/>
            <person name="Dong D."/>
            <person name="Cook K."/>
            <person name="Shan G."/>
            <person name="Zhang H."/>
            <person name="Kosiol C."/>
            <person name="Xie X."/>
            <person name="Lu Z."/>
            <person name="Zheng H."/>
            <person name="Li Y."/>
            <person name="Steiner C.C."/>
            <person name="Lam T.T."/>
            <person name="Lin S."/>
            <person name="Zhang Q."/>
            <person name="Li G."/>
            <person name="Tian J."/>
            <person name="Gong T."/>
            <person name="Liu H."/>
            <person name="Zhang D."/>
            <person name="Fang L."/>
            <person name="Ye C."/>
            <person name="Zhang J."/>
            <person name="Hu W."/>
            <person name="Xu A."/>
            <person name="Ren Y."/>
            <person name="Zhang G."/>
            <person name="Bruford M.W."/>
            <person name="Li Q."/>
            <person name="Ma L."/>
            <person name="Guo Y."/>
            <person name="An N."/>
            <person name="Hu Y."/>
            <person name="Zheng Y."/>
            <person name="Shi Y."/>
            <person name="Li Z."/>
            <person name="Liu Q."/>
            <person name="Chen Y."/>
            <person name="Zhao J."/>
            <person name="Qu N."/>
            <person name="Zhao S."/>
            <person name="Tian F."/>
            <person name="Wang X."/>
            <person name="Wang H."/>
            <person name="Xu L."/>
            <person name="Liu X."/>
            <person name="Vinar T."/>
            <person name="Wang Y."/>
            <person name="Lam T.W."/>
            <person name="Yiu S.M."/>
            <person name="Liu S."/>
            <person name="Zhang H."/>
            <person name="Li D."/>
            <person name="Huang Y."/>
            <person name="Wang X."/>
            <person name="Yang G."/>
            <person name="Jiang Z."/>
            <person name="Wang J."/>
            <person name="Qin N."/>
            <person name="Li L."/>
            <person name="Li J."/>
            <person name="Bolund L."/>
            <person name="Kristiansen K."/>
            <person name="Wong G.K."/>
            <person name="Olson M."/>
            <person name="Zhang X."/>
            <person name="Li S."/>
            <person name="Yang H."/>
            <person name="Wang J."/>
            <person name="Wang J."/>
        </authorList>
    </citation>
    <scope>NUCLEOTIDE SEQUENCE [LARGE SCALE GENOMIC DNA]</scope>
</reference>
<sequence>MRAPCSYLAFSLQLRAAATRGRAEERREAAPEAPNRKNVKKKEGQPLLSTATSMWQLCLPAVASCRPRVRRALRPGQKLLPSASLCPERTRPDGSRASQAPSPPSAPPRQPPFHLRVSGGRRVIPWIHIHTFGASPNNSPYSGDLTLFRTQNRADTHLTSDPRYARRDPHPCLTPLEQAVSPRGENNDYFNSRQGLECNKPRIREAIAQAKRFLALRTARPKLEANIRSAVVRPSRKAAFDQDVCLDGLSEDQVRRLAVRVKAEKRGRGRERGRLLGQGELLLGSLLLP</sequence>
<dbReference type="InParanoid" id="D2HSC4"/>
<dbReference type="InterPro" id="IPR039208">
    <property type="entry name" value="C2_Ca-dependent_4"/>
</dbReference>
<gene>
    <name evidence="2" type="ORF">PANDA_014973</name>
</gene>
<feature type="compositionally biased region" description="Pro residues" evidence="1">
    <location>
        <begin position="101"/>
        <end position="111"/>
    </location>
</feature>
<name>D2HSC4_AILME</name>
<dbReference type="EMBL" id="GL193272">
    <property type="protein sequence ID" value="EFB22794.1"/>
    <property type="molecule type" value="Genomic_DNA"/>
</dbReference>
<dbReference type="PANTHER" id="PTHR47226">
    <property type="entry name" value="C2 CALCIUM-DEPENDENT DOMAIN-CONTAINING PROTEIN 4A"/>
    <property type="match status" value="1"/>
</dbReference>
<accession>D2HSC4</accession>